<dbReference type="InterPro" id="IPR017871">
    <property type="entry name" value="ABC_transporter-like_CS"/>
</dbReference>
<dbReference type="SUPFAM" id="SSF52540">
    <property type="entry name" value="P-loop containing nucleoside triphosphate hydrolases"/>
    <property type="match status" value="1"/>
</dbReference>
<dbReference type="PROSITE" id="PS00211">
    <property type="entry name" value="ABC_TRANSPORTER_1"/>
    <property type="match status" value="1"/>
</dbReference>
<evidence type="ECO:0000256" key="3">
    <source>
        <dbReference type="ARBA" id="ARBA00022741"/>
    </source>
</evidence>
<dbReference type="InterPro" id="IPR003593">
    <property type="entry name" value="AAA+_ATPase"/>
</dbReference>
<evidence type="ECO:0000256" key="4">
    <source>
        <dbReference type="ARBA" id="ARBA00022840"/>
    </source>
</evidence>
<dbReference type="Proteomes" id="UP001206128">
    <property type="component" value="Unassembled WGS sequence"/>
</dbReference>
<protein>
    <submittedName>
        <fullName evidence="7">ABC-2 type transport system ATP-binding protein</fullName>
    </submittedName>
</protein>
<evidence type="ECO:0000313" key="8">
    <source>
        <dbReference type="Proteomes" id="UP001206128"/>
    </source>
</evidence>
<evidence type="ECO:0000256" key="1">
    <source>
        <dbReference type="ARBA" id="ARBA00004202"/>
    </source>
</evidence>
<evidence type="ECO:0000259" key="6">
    <source>
        <dbReference type="PROSITE" id="PS50893"/>
    </source>
</evidence>
<keyword evidence="8" id="KW-1185">Reference proteome</keyword>
<comment type="caution">
    <text evidence="7">The sequence shown here is derived from an EMBL/GenBank/DDBJ whole genome shotgun (WGS) entry which is preliminary data.</text>
</comment>
<dbReference type="Pfam" id="PF00005">
    <property type="entry name" value="ABC_tran"/>
    <property type="match status" value="1"/>
</dbReference>
<dbReference type="SMART" id="SM00382">
    <property type="entry name" value="AAA"/>
    <property type="match status" value="1"/>
</dbReference>
<evidence type="ECO:0000256" key="2">
    <source>
        <dbReference type="ARBA" id="ARBA00022448"/>
    </source>
</evidence>
<dbReference type="PROSITE" id="PS50893">
    <property type="entry name" value="ABC_TRANSPORTER_2"/>
    <property type="match status" value="1"/>
</dbReference>
<feature type="domain" description="ABC transporter" evidence="6">
    <location>
        <begin position="2"/>
        <end position="237"/>
    </location>
</feature>
<dbReference type="EMBL" id="JAMTCK010000004">
    <property type="protein sequence ID" value="MCP2165208.1"/>
    <property type="molecule type" value="Genomic_DNA"/>
</dbReference>
<comment type="subcellular location">
    <subcellularLocation>
        <location evidence="1">Cell membrane</location>
        <topology evidence="1">Peripheral membrane protein</topology>
    </subcellularLocation>
</comment>
<name>A0AAE3GFI0_9PSEU</name>
<dbReference type="GO" id="GO:0046677">
    <property type="term" value="P:response to antibiotic"/>
    <property type="evidence" value="ECO:0007669"/>
    <property type="project" value="UniProtKB-KW"/>
</dbReference>
<keyword evidence="2" id="KW-0813">Transport</keyword>
<reference evidence="7" key="1">
    <citation type="submission" date="2022-06" db="EMBL/GenBank/DDBJ databases">
        <title>Genomic Encyclopedia of Archaeal and Bacterial Type Strains, Phase II (KMG-II): from individual species to whole genera.</title>
        <authorList>
            <person name="Goeker M."/>
        </authorList>
    </citation>
    <scope>NUCLEOTIDE SEQUENCE</scope>
    <source>
        <strain evidence="7">DSM 43935</strain>
    </source>
</reference>
<dbReference type="Pfam" id="PF13732">
    <property type="entry name" value="DrrA1-3_C"/>
    <property type="match status" value="1"/>
</dbReference>
<gene>
    <name evidence="7" type="ORF">LX83_002057</name>
</gene>
<dbReference type="GO" id="GO:0005886">
    <property type="term" value="C:plasma membrane"/>
    <property type="evidence" value="ECO:0007669"/>
    <property type="project" value="UniProtKB-SubCell"/>
</dbReference>
<organism evidence="7 8">
    <name type="scientific">Goodfellowiella coeruleoviolacea</name>
    <dbReference type="NCBI Taxonomy" id="334858"/>
    <lineage>
        <taxon>Bacteria</taxon>
        <taxon>Bacillati</taxon>
        <taxon>Actinomycetota</taxon>
        <taxon>Actinomycetes</taxon>
        <taxon>Pseudonocardiales</taxon>
        <taxon>Pseudonocardiaceae</taxon>
        <taxon>Goodfellowiella</taxon>
    </lineage>
</organism>
<dbReference type="InterPro" id="IPR003439">
    <property type="entry name" value="ABC_transporter-like_ATP-bd"/>
</dbReference>
<keyword evidence="5" id="KW-0046">Antibiotic resistance</keyword>
<dbReference type="PANTHER" id="PTHR42711:SF19">
    <property type="entry name" value="DOXORUBICIN RESISTANCE ATP-BINDING PROTEIN DRRA"/>
    <property type="match status" value="1"/>
</dbReference>
<proteinExistence type="predicted"/>
<dbReference type="InterPro" id="IPR050763">
    <property type="entry name" value="ABC_transporter_ATP-binding"/>
</dbReference>
<dbReference type="InterPro" id="IPR025302">
    <property type="entry name" value="DrrA1/2-like_C"/>
</dbReference>
<dbReference type="RefSeq" id="WP_253770169.1">
    <property type="nucleotide sequence ID" value="NZ_JAMTCK010000004.1"/>
</dbReference>
<dbReference type="InterPro" id="IPR027417">
    <property type="entry name" value="P-loop_NTPase"/>
</dbReference>
<evidence type="ECO:0000313" key="7">
    <source>
        <dbReference type="EMBL" id="MCP2165208.1"/>
    </source>
</evidence>
<dbReference type="PANTHER" id="PTHR42711">
    <property type="entry name" value="ABC TRANSPORTER ATP-BINDING PROTEIN"/>
    <property type="match status" value="1"/>
</dbReference>
<dbReference type="GO" id="GO:0016887">
    <property type="term" value="F:ATP hydrolysis activity"/>
    <property type="evidence" value="ECO:0007669"/>
    <property type="project" value="InterPro"/>
</dbReference>
<accession>A0AAE3GFI0</accession>
<dbReference type="GO" id="GO:0005524">
    <property type="term" value="F:ATP binding"/>
    <property type="evidence" value="ECO:0007669"/>
    <property type="project" value="UniProtKB-KW"/>
</dbReference>
<keyword evidence="3" id="KW-0547">Nucleotide-binding</keyword>
<dbReference type="AlphaFoldDB" id="A0AAE3GFI0"/>
<keyword evidence="4 7" id="KW-0067">ATP-binding</keyword>
<dbReference type="Gene3D" id="3.40.50.300">
    <property type="entry name" value="P-loop containing nucleotide triphosphate hydrolases"/>
    <property type="match status" value="1"/>
</dbReference>
<evidence type="ECO:0000256" key="5">
    <source>
        <dbReference type="ARBA" id="ARBA00023251"/>
    </source>
</evidence>
<sequence length="333" mass="35790">MIEARGLGRSFRTGGQTVVAVHGIDLTVAEGELVALLGPNGAGKSTTLRMLTTLLPPTAGTARVAGADVRTAPEWVRTAIGYVGQHHAAGENHRVRDELVTQGRWYGLGPRRSRQRADHLLDLLDLTALATRRPATLSGGQRRRVDIALGLMHQPRLLFLDEPSAGLDPRSRADIWAQILRLRREHGITVVLTTHYLDEADRVAERVVIVDAGRVIADGTPARLKAALGGDQIRITTETPADAGVAASIGARFTTPERVGTDGTAVTLRLVRADRELPRFLRELDHAGVTVTTAASSRPSLDDVFLTLTGRRLRESGDADPVHPATDPVHPAS</sequence>